<keyword evidence="7" id="KW-1185">Reference proteome</keyword>
<dbReference type="Proteomes" id="UP000694906">
    <property type="component" value="Unplaced"/>
</dbReference>
<dbReference type="STRING" id="10181.G5C4I1"/>
<name>G5C4I1_HETGA</name>
<sequence length="268" mass="30247">MGQPTEFPGANQPSLASRVGATRLSRSNRENRLYPREPSETTGTALRKRPIPSVCAPDACATPHSELRPGARQRARARETGLELGGGKGVRRVPKMETDYLKKCFGNSLSQALAEVAKVQPSDPIEYLAHWLYHYRKIATEKEENRQEKIQLQEEYDCSLKEKEMMEMLKQEEYQIQQKCAQRHQEQISTKKAIFMQEDTGTFEKEALKQESLPGTSDMTPAMPQQSPASESADQTEQNFDTAQEINLEKMLPPEVAHEMLPSSKSPP</sequence>
<evidence type="ECO:0000256" key="4">
    <source>
        <dbReference type="SAM" id="MobiDB-lite"/>
    </source>
</evidence>
<evidence type="ECO:0000313" key="6">
    <source>
        <dbReference type="Proteomes" id="UP000006813"/>
    </source>
</evidence>
<reference evidence="5 6" key="1">
    <citation type="journal article" date="2011" name="Nature">
        <title>Genome sequencing reveals insights into physiology and longevity of the naked mole rat.</title>
        <authorList>
            <person name="Kim E.B."/>
            <person name="Fang X."/>
            <person name="Fushan A.A."/>
            <person name="Huang Z."/>
            <person name="Lobanov A.V."/>
            <person name="Han L."/>
            <person name="Marino S.M."/>
            <person name="Sun X."/>
            <person name="Turanov A.A."/>
            <person name="Yang P."/>
            <person name="Yim S.H."/>
            <person name="Zhao X."/>
            <person name="Kasaikina M.V."/>
            <person name="Stoletzki N."/>
            <person name="Peng C."/>
            <person name="Polak P."/>
            <person name="Xiong Z."/>
            <person name="Kiezun A."/>
            <person name="Zhu Y."/>
            <person name="Chen Y."/>
            <person name="Kryukov G.V."/>
            <person name="Zhang Q."/>
            <person name="Peshkin L."/>
            <person name="Yang L."/>
            <person name="Bronson R.T."/>
            <person name="Buffenstein R."/>
            <person name="Wang B."/>
            <person name="Han C."/>
            <person name="Li Q."/>
            <person name="Chen L."/>
            <person name="Zhao W."/>
            <person name="Sunyaev S.R."/>
            <person name="Park T.J."/>
            <person name="Zhang G."/>
            <person name="Wang J."/>
            <person name="Gladyshev V.N."/>
        </authorList>
    </citation>
    <scope>NUCLEOTIDE SEQUENCE [LARGE SCALE GENOMIC DNA]</scope>
</reference>
<feature type="compositionally biased region" description="Polar residues" evidence="4">
    <location>
        <begin position="213"/>
        <end position="245"/>
    </location>
</feature>
<evidence type="ECO:0000313" key="7">
    <source>
        <dbReference type="Proteomes" id="UP000694906"/>
    </source>
</evidence>
<dbReference type="KEGG" id="hgl:101714381"/>
<accession>G5C4I1</accession>
<dbReference type="RefSeq" id="XP_004867811.1">
    <property type="nucleotide sequence ID" value="XM_004867754.3"/>
</dbReference>
<dbReference type="EMBL" id="JH173383">
    <property type="protein sequence ID" value="EHB16442.1"/>
    <property type="molecule type" value="Genomic_DNA"/>
</dbReference>
<feature type="coiled-coil region" evidence="3">
    <location>
        <begin position="135"/>
        <end position="162"/>
    </location>
</feature>
<dbReference type="CDD" id="cd22966">
    <property type="entry name" value="DD_DYDC-like"/>
    <property type="match status" value="1"/>
</dbReference>
<dbReference type="eggNOG" id="ENOG502S3U3">
    <property type="taxonomic scope" value="Eukaryota"/>
</dbReference>
<protein>
    <recommendedName>
        <fullName evidence="2">DPY30 domain-containing protein 2</fullName>
    </recommendedName>
</protein>
<dbReference type="GO" id="GO:0048188">
    <property type="term" value="C:Set1C/COMPASS complex"/>
    <property type="evidence" value="ECO:0007669"/>
    <property type="project" value="InterPro"/>
</dbReference>
<reference evidence="8" key="2">
    <citation type="submission" date="2025-04" db="UniProtKB">
        <authorList>
            <consortium name="RefSeq"/>
        </authorList>
    </citation>
    <scope>IDENTIFICATION</scope>
</reference>
<feature type="region of interest" description="Disordered" evidence="4">
    <location>
        <begin position="201"/>
        <end position="268"/>
    </location>
</feature>
<dbReference type="PANTHER" id="PTHR23356">
    <property type="entry name" value="DPY30-RELATED"/>
    <property type="match status" value="1"/>
</dbReference>
<dbReference type="FunFam" id="1.20.890.10:FF:000012">
    <property type="entry name" value="DPY30 domain containing 2"/>
    <property type="match status" value="1"/>
</dbReference>
<organism evidence="5 6">
    <name type="scientific">Heterocephalus glaber</name>
    <name type="common">Naked mole rat</name>
    <dbReference type="NCBI Taxonomy" id="10181"/>
    <lineage>
        <taxon>Eukaryota</taxon>
        <taxon>Metazoa</taxon>
        <taxon>Chordata</taxon>
        <taxon>Craniata</taxon>
        <taxon>Vertebrata</taxon>
        <taxon>Euteleostomi</taxon>
        <taxon>Mammalia</taxon>
        <taxon>Eutheria</taxon>
        <taxon>Euarchontoglires</taxon>
        <taxon>Glires</taxon>
        <taxon>Rodentia</taxon>
        <taxon>Hystricomorpha</taxon>
        <taxon>Bathyergidae</taxon>
        <taxon>Heterocephalus</taxon>
    </lineage>
</organism>
<dbReference type="AlphaFoldDB" id="G5C4I1"/>
<dbReference type="InParanoid" id="G5C4I1"/>
<proteinExistence type="inferred from homology"/>
<evidence type="ECO:0000256" key="1">
    <source>
        <dbReference type="ARBA" id="ARBA00010849"/>
    </source>
</evidence>
<feature type="compositionally biased region" description="Basic and acidic residues" evidence="4">
    <location>
        <begin position="27"/>
        <end position="39"/>
    </location>
</feature>
<dbReference type="InterPro" id="IPR049630">
    <property type="entry name" value="DYDC-like_DD"/>
</dbReference>
<dbReference type="InterPro" id="IPR037856">
    <property type="entry name" value="Sdc1/DPY30"/>
</dbReference>
<dbReference type="Proteomes" id="UP000006813">
    <property type="component" value="Unassembled WGS sequence"/>
</dbReference>
<gene>
    <name evidence="8" type="primary">Dydc2</name>
    <name evidence="5" type="ORF">GW7_13748</name>
</gene>
<dbReference type="Gene3D" id="1.20.890.10">
    <property type="entry name" value="cAMP-dependent protein kinase regulatory subunit, dimerization-anchoring domain"/>
    <property type="match status" value="1"/>
</dbReference>
<dbReference type="CTD" id="84332"/>
<dbReference type="PANTHER" id="PTHR23356:SF3">
    <property type="entry name" value="DPY30 DOMAIN-CONTAINING PROTEIN 2"/>
    <property type="match status" value="1"/>
</dbReference>
<keyword evidence="3" id="KW-0175">Coiled coil</keyword>
<evidence type="ECO:0000256" key="3">
    <source>
        <dbReference type="SAM" id="Coils"/>
    </source>
</evidence>
<dbReference type="InterPro" id="IPR007858">
    <property type="entry name" value="Dpy-30_motif"/>
</dbReference>
<dbReference type="Pfam" id="PF05186">
    <property type="entry name" value="Dpy-30"/>
    <property type="match status" value="1"/>
</dbReference>
<evidence type="ECO:0000313" key="5">
    <source>
        <dbReference type="EMBL" id="EHB16442.1"/>
    </source>
</evidence>
<evidence type="ECO:0000256" key="2">
    <source>
        <dbReference type="ARBA" id="ARBA00068748"/>
    </source>
</evidence>
<comment type="similarity">
    <text evidence="1">Belongs to the dpy-30 family.</text>
</comment>
<dbReference type="GeneID" id="101714381"/>
<feature type="region of interest" description="Disordered" evidence="4">
    <location>
        <begin position="1"/>
        <end position="50"/>
    </location>
</feature>
<evidence type="ECO:0000313" key="8">
    <source>
        <dbReference type="RefSeq" id="XP_004867811.1"/>
    </source>
</evidence>
<dbReference type="OrthoDB" id="432281at2759"/>